<comment type="caution">
    <text evidence="3">The sequence shown here is derived from an EMBL/GenBank/DDBJ whole genome shotgun (WGS) entry which is preliminary data.</text>
</comment>
<reference evidence="4" key="1">
    <citation type="journal article" date="2019" name="Int. J. Syst. Evol. Microbiol.">
        <title>The Global Catalogue of Microorganisms (GCM) 10K type strain sequencing project: providing services to taxonomists for standard genome sequencing and annotation.</title>
        <authorList>
            <consortium name="The Broad Institute Genomics Platform"/>
            <consortium name="The Broad Institute Genome Sequencing Center for Infectious Disease"/>
            <person name="Wu L."/>
            <person name="Ma J."/>
        </authorList>
    </citation>
    <scope>NUCLEOTIDE SEQUENCE [LARGE SCALE GENOMIC DNA]</scope>
    <source>
        <strain evidence="4">JCM 9731</strain>
    </source>
</reference>
<evidence type="ECO:0000256" key="1">
    <source>
        <dbReference type="ARBA" id="ARBA00022723"/>
    </source>
</evidence>
<evidence type="ECO:0000313" key="3">
    <source>
        <dbReference type="EMBL" id="GAA0327363.1"/>
    </source>
</evidence>
<keyword evidence="4" id="KW-1185">Reference proteome</keyword>
<proteinExistence type="predicted"/>
<dbReference type="EMBL" id="BAAADJ010000018">
    <property type="protein sequence ID" value="GAA0327363.1"/>
    <property type="molecule type" value="Genomic_DNA"/>
</dbReference>
<name>A0ABP3FWZ7_9BACI</name>
<feature type="domain" description="Cupin type-2" evidence="2">
    <location>
        <begin position="47"/>
        <end position="114"/>
    </location>
</feature>
<dbReference type="Gene3D" id="2.60.120.10">
    <property type="entry name" value="Jelly Rolls"/>
    <property type="match status" value="1"/>
</dbReference>
<dbReference type="InterPro" id="IPR011051">
    <property type="entry name" value="RmlC_Cupin_sf"/>
</dbReference>
<dbReference type="SUPFAM" id="SSF51182">
    <property type="entry name" value="RmlC-like cupins"/>
    <property type="match status" value="1"/>
</dbReference>
<gene>
    <name evidence="3" type="ORF">GCM10008967_17330</name>
</gene>
<organism evidence="3 4">
    <name type="scientific">Bacillus carboniphilus</name>
    <dbReference type="NCBI Taxonomy" id="86663"/>
    <lineage>
        <taxon>Bacteria</taxon>
        <taxon>Bacillati</taxon>
        <taxon>Bacillota</taxon>
        <taxon>Bacilli</taxon>
        <taxon>Bacillales</taxon>
        <taxon>Bacillaceae</taxon>
        <taxon>Bacillus</taxon>
    </lineage>
</organism>
<evidence type="ECO:0000259" key="2">
    <source>
        <dbReference type="Pfam" id="PF07883"/>
    </source>
</evidence>
<dbReference type="PANTHER" id="PTHR35848">
    <property type="entry name" value="OXALATE-BINDING PROTEIN"/>
    <property type="match status" value="1"/>
</dbReference>
<accession>A0ABP3FWZ7</accession>
<dbReference type="InterPro" id="IPR014710">
    <property type="entry name" value="RmlC-like_jellyroll"/>
</dbReference>
<evidence type="ECO:0000313" key="4">
    <source>
        <dbReference type="Proteomes" id="UP001500782"/>
    </source>
</evidence>
<dbReference type="RefSeq" id="WP_343798232.1">
    <property type="nucleotide sequence ID" value="NZ_BAAADJ010000018.1"/>
</dbReference>
<dbReference type="Proteomes" id="UP001500782">
    <property type="component" value="Unassembled WGS sequence"/>
</dbReference>
<dbReference type="InterPro" id="IPR051610">
    <property type="entry name" value="GPI/OXD"/>
</dbReference>
<protein>
    <recommendedName>
        <fullName evidence="2">Cupin type-2 domain-containing protein</fullName>
    </recommendedName>
</protein>
<sequence>MIDINNLKLLEAWQECDSAKRWRVSMPLTKEFPFWSGFEAKELSVVYFELDPGNMLAEHTDSAEEIVLILNGSAKATIGNSTSALSEGSMTIIPEMAPHSIQNTGSNTLKCIGIFSKPIVTSTFTDIVQPMGIKSLGPGT</sequence>
<keyword evidence="1" id="KW-0479">Metal-binding</keyword>
<dbReference type="PANTHER" id="PTHR35848:SF6">
    <property type="entry name" value="CUPIN TYPE-2 DOMAIN-CONTAINING PROTEIN"/>
    <property type="match status" value="1"/>
</dbReference>
<dbReference type="Pfam" id="PF07883">
    <property type="entry name" value="Cupin_2"/>
    <property type="match status" value="1"/>
</dbReference>
<dbReference type="InterPro" id="IPR013096">
    <property type="entry name" value="Cupin_2"/>
</dbReference>